<accession>A0A226DFQ5</accession>
<feature type="transmembrane region" description="Helical" evidence="2">
    <location>
        <begin position="373"/>
        <end position="396"/>
    </location>
</feature>
<name>A0A226DFQ5_FOLCA</name>
<evidence type="ECO:0000256" key="2">
    <source>
        <dbReference type="SAM" id="Phobius"/>
    </source>
</evidence>
<evidence type="ECO:0000313" key="4">
    <source>
        <dbReference type="Proteomes" id="UP000198287"/>
    </source>
</evidence>
<reference evidence="3 4" key="1">
    <citation type="submission" date="2015-12" db="EMBL/GenBank/DDBJ databases">
        <title>The genome of Folsomia candida.</title>
        <authorList>
            <person name="Faddeeva A."/>
            <person name="Derks M.F."/>
            <person name="Anvar Y."/>
            <person name="Smit S."/>
            <person name="Van Straalen N."/>
            <person name="Roelofs D."/>
        </authorList>
    </citation>
    <scope>NUCLEOTIDE SEQUENCE [LARGE SCALE GENOMIC DNA]</scope>
    <source>
        <strain evidence="3 4">VU population</strain>
        <tissue evidence="3">Whole body</tissue>
    </source>
</reference>
<comment type="caution">
    <text evidence="3">The sequence shown here is derived from an EMBL/GenBank/DDBJ whole genome shotgun (WGS) entry which is preliminary data.</text>
</comment>
<keyword evidence="2" id="KW-1133">Transmembrane helix</keyword>
<keyword evidence="2" id="KW-0812">Transmembrane</keyword>
<proteinExistence type="predicted"/>
<dbReference type="Proteomes" id="UP000198287">
    <property type="component" value="Unassembled WGS sequence"/>
</dbReference>
<evidence type="ECO:0000313" key="3">
    <source>
        <dbReference type="EMBL" id="OXA44009.1"/>
    </source>
</evidence>
<dbReference type="EMBL" id="LNIX01000020">
    <property type="protein sequence ID" value="OXA44009.1"/>
    <property type="molecule type" value="Genomic_DNA"/>
</dbReference>
<sequence>MWEKNKYTNLSGLGIPELTSDMLYGYLVEKGFTWGEQSSNWTLHTIWEPRVTDKLSFLKDMKPGEDVVKCNIWPILREGFGTFSVDFDSLVNLSDNMTMVRIDCEKCPKATELPSSQLLQGAQVSEFSMDKDLINFRCTPITLVAGGSLREILKACIRYNDVLIAVGTVKRVETTHAHRLSLLNYDCDDADLTLIRISFLPPLQGHDVKLLETITPADGPNTYKFKYRARCGTSLEQIAKFGVYHPNEKTERDDRFLIEDIQMPIASSANITAIYSAIVQRGINKNNKPATPVEPVPPPPPPCPLKPYRRVTFAPEVEYDEIEEEEEEEEEKEEEEEEDDDEEESYKTSHIFFSDAHPFRGERCHIHLPSRSAFWALVFILMMIFFAWGLTFGRIYSFNTGGSREMYFYSNHGLAPPINSVVSKDVSALSVMYNSSRSMLRAIFDSFMRILYWLYDNLGYRYITQRLFGNTTKIHQVCY</sequence>
<keyword evidence="2" id="KW-0472">Membrane</keyword>
<feature type="compositionally biased region" description="Pro residues" evidence="1">
    <location>
        <begin position="292"/>
        <end position="305"/>
    </location>
</feature>
<evidence type="ECO:0000256" key="1">
    <source>
        <dbReference type="SAM" id="MobiDB-lite"/>
    </source>
</evidence>
<gene>
    <name evidence="3" type="ORF">Fcan01_21224</name>
</gene>
<dbReference type="AlphaFoldDB" id="A0A226DFQ5"/>
<feature type="region of interest" description="Disordered" evidence="1">
    <location>
        <begin position="286"/>
        <end position="305"/>
    </location>
</feature>
<feature type="region of interest" description="Disordered" evidence="1">
    <location>
        <begin position="320"/>
        <end position="347"/>
    </location>
</feature>
<keyword evidence="4" id="KW-1185">Reference proteome</keyword>
<protein>
    <submittedName>
        <fullName evidence="3">Uncharacterized protein</fullName>
    </submittedName>
</protein>
<feature type="compositionally biased region" description="Acidic residues" evidence="1">
    <location>
        <begin position="320"/>
        <end position="344"/>
    </location>
</feature>
<organism evidence="3 4">
    <name type="scientific">Folsomia candida</name>
    <name type="common">Springtail</name>
    <dbReference type="NCBI Taxonomy" id="158441"/>
    <lineage>
        <taxon>Eukaryota</taxon>
        <taxon>Metazoa</taxon>
        <taxon>Ecdysozoa</taxon>
        <taxon>Arthropoda</taxon>
        <taxon>Hexapoda</taxon>
        <taxon>Collembola</taxon>
        <taxon>Entomobryomorpha</taxon>
        <taxon>Isotomoidea</taxon>
        <taxon>Isotomidae</taxon>
        <taxon>Proisotominae</taxon>
        <taxon>Folsomia</taxon>
    </lineage>
</organism>